<dbReference type="Proteomes" id="UP001596524">
    <property type="component" value="Unassembled WGS sequence"/>
</dbReference>
<organism evidence="9 10">
    <name type="scientific">Nocardioides astragali</name>
    <dbReference type="NCBI Taxonomy" id="1776736"/>
    <lineage>
        <taxon>Bacteria</taxon>
        <taxon>Bacillati</taxon>
        <taxon>Actinomycetota</taxon>
        <taxon>Actinomycetes</taxon>
        <taxon>Propionibacteriales</taxon>
        <taxon>Nocardioidaceae</taxon>
        <taxon>Nocardioides</taxon>
    </lineage>
</organism>
<evidence type="ECO:0000256" key="1">
    <source>
        <dbReference type="ARBA" id="ARBA00004651"/>
    </source>
</evidence>
<proteinExistence type="inferred from homology"/>
<evidence type="ECO:0000256" key="3">
    <source>
        <dbReference type="ARBA" id="ARBA00022448"/>
    </source>
</evidence>
<dbReference type="CDD" id="cd12830">
    <property type="entry name" value="MtCorA-like"/>
    <property type="match status" value="1"/>
</dbReference>
<evidence type="ECO:0000256" key="2">
    <source>
        <dbReference type="ARBA" id="ARBA00009765"/>
    </source>
</evidence>
<protein>
    <submittedName>
        <fullName evidence="9">Magnesium and cobalt transport protein CorA</fullName>
    </submittedName>
</protein>
<sequence length="338" mass="38013">MSVVSNVVYRQGRRHAAPESLNATWELLRQPAAMAWIDLLDPDENEIMAVASEFGIHALAVEDAMDAHQRPKLERYADIVFLVLRCARHVESRHRVEFAELHVFIGHNFVTTVRQQAGPDLQRVRRGMEKSPAMLSLGPEAVLYAILDQVVDEYGPVADQLEARIDAIEDQVFAGQAEASQRIYEALRDVTDFQRATHPLLAVLSDLRADYAASGMDQELQHCLRNVEDHVIHVVDRIDAFRAILQDILTVNATLVAQRQNEEARQLTAASLVQNEEVKRISSWAAILFAPTLIGSIYGMNFAHMPELGWRVAYPAAITAMAVASASLYLLFRRRNWL</sequence>
<dbReference type="RefSeq" id="WP_255892012.1">
    <property type="nucleotide sequence ID" value="NZ_JAFMZM010000005.1"/>
</dbReference>
<reference evidence="10" key="1">
    <citation type="journal article" date="2019" name="Int. J. Syst. Evol. Microbiol.">
        <title>The Global Catalogue of Microorganisms (GCM) 10K type strain sequencing project: providing services to taxonomists for standard genome sequencing and annotation.</title>
        <authorList>
            <consortium name="The Broad Institute Genomics Platform"/>
            <consortium name="The Broad Institute Genome Sequencing Center for Infectious Disease"/>
            <person name="Wu L."/>
            <person name="Ma J."/>
        </authorList>
    </citation>
    <scope>NUCLEOTIDE SEQUENCE [LARGE SCALE GENOMIC DNA]</scope>
    <source>
        <strain evidence="10">FCH27</strain>
    </source>
</reference>
<evidence type="ECO:0000313" key="10">
    <source>
        <dbReference type="Proteomes" id="UP001596524"/>
    </source>
</evidence>
<keyword evidence="4" id="KW-1003">Cell membrane</keyword>
<comment type="similarity">
    <text evidence="2">Belongs to the CorA metal ion transporter (MIT) (TC 1.A.35) family.</text>
</comment>
<dbReference type="EMBL" id="JBHTCH010000006">
    <property type="protein sequence ID" value="MFC7360131.1"/>
    <property type="molecule type" value="Genomic_DNA"/>
</dbReference>
<dbReference type="PANTHER" id="PTHR46494">
    <property type="entry name" value="CORA FAMILY METAL ION TRANSPORTER (EUROFUNG)"/>
    <property type="match status" value="1"/>
</dbReference>
<evidence type="ECO:0000313" key="9">
    <source>
        <dbReference type="EMBL" id="MFC7360131.1"/>
    </source>
</evidence>
<evidence type="ECO:0000256" key="6">
    <source>
        <dbReference type="ARBA" id="ARBA00022989"/>
    </source>
</evidence>
<keyword evidence="6 8" id="KW-1133">Transmembrane helix</keyword>
<feature type="transmembrane region" description="Helical" evidence="8">
    <location>
        <begin position="312"/>
        <end position="332"/>
    </location>
</feature>
<evidence type="ECO:0000256" key="7">
    <source>
        <dbReference type="ARBA" id="ARBA00023136"/>
    </source>
</evidence>
<name>A0ABW2N226_9ACTN</name>
<dbReference type="Pfam" id="PF01544">
    <property type="entry name" value="CorA"/>
    <property type="match status" value="1"/>
</dbReference>
<accession>A0ABW2N226</accession>
<gene>
    <name evidence="9" type="ORF">ACFQO6_07585</name>
</gene>
<dbReference type="PANTHER" id="PTHR46494:SF1">
    <property type="entry name" value="CORA FAMILY METAL ION TRANSPORTER (EUROFUNG)"/>
    <property type="match status" value="1"/>
</dbReference>
<feature type="transmembrane region" description="Helical" evidence="8">
    <location>
        <begin position="281"/>
        <end position="300"/>
    </location>
</feature>
<comment type="caution">
    <text evidence="9">The sequence shown here is derived from an EMBL/GenBank/DDBJ whole genome shotgun (WGS) entry which is preliminary data.</text>
</comment>
<evidence type="ECO:0000256" key="4">
    <source>
        <dbReference type="ARBA" id="ARBA00022475"/>
    </source>
</evidence>
<keyword evidence="5 8" id="KW-0812">Transmembrane</keyword>
<dbReference type="SUPFAM" id="SSF144083">
    <property type="entry name" value="Magnesium transport protein CorA, transmembrane region"/>
    <property type="match status" value="1"/>
</dbReference>
<comment type="subcellular location">
    <subcellularLocation>
        <location evidence="1">Cell membrane</location>
        <topology evidence="1">Multi-pass membrane protein</topology>
    </subcellularLocation>
</comment>
<keyword evidence="3" id="KW-0813">Transport</keyword>
<dbReference type="InterPro" id="IPR045863">
    <property type="entry name" value="CorA_TM1_TM2"/>
</dbReference>
<keyword evidence="10" id="KW-1185">Reference proteome</keyword>
<evidence type="ECO:0000256" key="8">
    <source>
        <dbReference type="SAM" id="Phobius"/>
    </source>
</evidence>
<dbReference type="InterPro" id="IPR002523">
    <property type="entry name" value="MgTranspt_CorA/ZnTranspt_ZntB"/>
</dbReference>
<dbReference type="Gene3D" id="3.30.460.20">
    <property type="entry name" value="CorA soluble domain-like"/>
    <property type="match status" value="1"/>
</dbReference>
<keyword evidence="7 8" id="KW-0472">Membrane</keyword>
<evidence type="ECO:0000256" key="5">
    <source>
        <dbReference type="ARBA" id="ARBA00022692"/>
    </source>
</evidence>
<dbReference type="Gene3D" id="1.20.58.340">
    <property type="entry name" value="Magnesium transport protein CorA, transmembrane region"/>
    <property type="match status" value="2"/>
</dbReference>
<dbReference type="InterPro" id="IPR045861">
    <property type="entry name" value="CorA_cytoplasmic_dom"/>
</dbReference>
<dbReference type="SUPFAM" id="SSF143865">
    <property type="entry name" value="CorA soluble domain-like"/>
    <property type="match status" value="1"/>
</dbReference>